<organism evidence="11 12">
    <name type="scientific">Neptunomonas marina</name>
    <dbReference type="NCBI Taxonomy" id="1815562"/>
    <lineage>
        <taxon>Bacteria</taxon>
        <taxon>Pseudomonadati</taxon>
        <taxon>Pseudomonadota</taxon>
        <taxon>Gammaproteobacteria</taxon>
        <taxon>Oceanospirillales</taxon>
        <taxon>Oceanospirillaceae</taxon>
        <taxon>Neptunomonas</taxon>
    </lineage>
</organism>
<feature type="binding site" evidence="10">
    <location>
        <position position="160"/>
    </location>
    <ligand>
        <name>Na(+)</name>
        <dbReference type="ChEBI" id="CHEBI:29101"/>
    </ligand>
</feature>
<comment type="subcellular location">
    <subcellularLocation>
        <location evidence="1 10">Cytoplasm</location>
    </subcellularLocation>
</comment>
<dbReference type="EC" id="3.4.25.2" evidence="10"/>
<dbReference type="NCBIfam" id="TIGR03692">
    <property type="entry name" value="ATP_dep_HslV"/>
    <property type="match status" value="1"/>
</dbReference>
<dbReference type="PANTHER" id="PTHR32194">
    <property type="entry name" value="METALLOPROTEASE TLDD"/>
    <property type="match status" value="1"/>
</dbReference>
<keyword evidence="12" id="KW-1185">Reference proteome</keyword>
<evidence type="ECO:0000256" key="3">
    <source>
        <dbReference type="ARBA" id="ARBA00022490"/>
    </source>
</evidence>
<protein>
    <recommendedName>
        <fullName evidence="10">ATP-dependent protease subunit HslV</fullName>
        <ecNumber evidence="10">3.4.25.2</ecNumber>
    </recommendedName>
</protein>
<evidence type="ECO:0000256" key="6">
    <source>
        <dbReference type="ARBA" id="ARBA00022698"/>
    </source>
</evidence>
<dbReference type="GO" id="GO:0004298">
    <property type="term" value="F:threonine-type endopeptidase activity"/>
    <property type="evidence" value="ECO:0007669"/>
    <property type="project" value="UniProtKB-KW"/>
</dbReference>
<feature type="active site" evidence="10">
    <location>
        <position position="2"/>
    </location>
</feature>
<comment type="similarity">
    <text evidence="2 10">Belongs to the peptidase T1B family. HslV subfamily.</text>
</comment>
<name>A0A437QA87_9GAMM</name>
<comment type="activity regulation">
    <text evidence="10">Allosterically activated by HslU binding.</text>
</comment>
<comment type="function">
    <text evidence="10">Protease subunit of a proteasome-like degradation complex believed to be a general protein degrading machinery.</text>
</comment>
<evidence type="ECO:0000256" key="1">
    <source>
        <dbReference type="ARBA" id="ARBA00004496"/>
    </source>
</evidence>
<dbReference type="RefSeq" id="WP_127693330.1">
    <property type="nucleotide sequence ID" value="NZ_SACQ01000002.1"/>
</dbReference>
<evidence type="ECO:0000256" key="5">
    <source>
        <dbReference type="ARBA" id="ARBA00022670"/>
    </source>
</evidence>
<dbReference type="InterPro" id="IPR023333">
    <property type="entry name" value="Proteasome_suB-type"/>
</dbReference>
<comment type="subunit">
    <text evidence="10">A double ring-shaped homohexamer of HslV is capped on each side by a ring-shaped HslU homohexamer. The assembly of the HslU/HslV complex is dependent on binding of ATP.</text>
</comment>
<evidence type="ECO:0000256" key="8">
    <source>
        <dbReference type="ARBA" id="ARBA00022801"/>
    </source>
</evidence>
<dbReference type="GO" id="GO:0005839">
    <property type="term" value="C:proteasome core complex"/>
    <property type="evidence" value="ECO:0007669"/>
    <property type="project" value="InterPro"/>
</dbReference>
<dbReference type="GO" id="GO:0046872">
    <property type="term" value="F:metal ion binding"/>
    <property type="evidence" value="ECO:0007669"/>
    <property type="project" value="UniProtKB-KW"/>
</dbReference>
<gene>
    <name evidence="10 11" type="primary">hslV</name>
    <name evidence="11" type="ORF">EOE65_05680</name>
</gene>
<dbReference type="PROSITE" id="PS51476">
    <property type="entry name" value="PROTEASOME_BETA_2"/>
    <property type="match status" value="1"/>
</dbReference>
<comment type="catalytic activity">
    <reaction evidence="10">
        <text>ATP-dependent cleavage of peptide bonds with broad specificity.</text>
        <dbReference type="EC" id="3.4.25.2"/>
    </reaction>
</comment>
<evidence type="ECO:0000256" key="10">
    <source>
        <dbReference type="HAMAP-Rule" id="MF_00248"/>
    </source>
</evidence>
<feature type="binding site" evidence="10">
    <location>
        <position position="157"/>
    </location>
    <ligand>
        <name>Na(+)</name>
        <dbReference type="ChEBI" id="CHEBI:29101"/>
    </ligand>
</feature>
<evidence type="ECO:0000256" key="7">
    <source>
        <dbReference type="ARBA" id="ARBA00022723"/>
    </source>
</evidence>
<evidence type="ECO:0000256" key="4">
    <source>
        <dbReference type="ARBA" id="ARBA00022533"/>
    </source>
</evidence>
<dbReference type="SUPFAM" id="SSF56235">
    <property type="entry name" value="N-terminal nucleophile aminohydrolases (Ntn hydrolases)"/>
    <property type="match status" value="1"/>
</dbReference>
<dbReference type="InterPro" id="IPR001353">
    <property type="entry name" value="Proteasome_sua/b"/>
</dbReference>
<keyword evidence="7 10" id="KW-0479">Metal-binding</keyword>
<keyword evidence="4 10" id="KW-0021">Allosteric enzyme</keyword>
<keyword evidence="8 10" id="KW-0378">Hydrolase</keyword>
<dbReference type="InterPro" id="IPR022281">
    <property type="entry name" value="ATP-dep_Prtase_HsIV_su"/>
</dbReference>
<dbReference type="AlphaFoldDB" id="A0A437QA87"/>
<dbReference type="CDD" id="cd01913">
    <property type="entry name" value="protease_HslV"/>
    <property type="match status" value="1"/>
</dbReference>
<evidence type="ECO:0000256" key="9">
    <source>
        <dbReference type="ARBA" id="ARBA00023053"/>
    </source>
</evidence>
<dbReference type="HAMAP" id="MF_00248">
    <property type="entry name" value="HslV"/>
    <property type="match status" value="1"/>
</dbReference>
<evidence type="ECO:0000313" key="11">
    <source>
        <dbReference type="EMBL" id="RVU31472.1"/>
    </source>
</evidence>
<dbReference type="InterPro" id="IPR029055">
    <property type="entry name" value="Ntn_hydrolases_N"/>
</dbReference>
<keyword evidence="9 10" id="KW-0915">Sodium</keyword>
<dbReference type="Gene3D" id="3.60.20.10">
    <property type="entry name" value="Glutamine Phosphoribosylpyrophosphate, subunit 1, domain 1"/>
    <property type="match status" value="1"/>
</dbReference>
<dbReference type="GO" id="GO:0009376">
    <property type="term" value="C:HslUV protease complex"/>
    <property type="evidence" value="ECO:0007669"/>
    <property type="project" value="UniProtKB-UniRule"/>
</dbReference>
<dbReference type="NCBIfam" id="NF003964">
    <property type="entry name" value="PRK05456.1"/>
    <property type="match status" value="1"/>
</dbReference>
<dbReference type="Pfam" id="PF00227">
    <property type="entry name" value="Proteasome"/>
    <property type="match status" value="1"/>
</dbReference>
<evidence type="ECO:0000313" key="12">
    <source>
        <dbReference type="Proteomes" id="UP000282818"/>
    </source>
</evidence>
<accession>A0A437QA87</accession>
<keyword evidence="6 10" id="KW-0888">Threonine protease</keyword>
<dbReference type="Proteomes" id="UP000282818">
    <property type="component" value="Unassembled WGS sequence"/>
</dbReference>
<proteinExistence type="inferred from homology"/>
<reference evidence="11 12" key="1">
    <citation type="submission" date="2019-01" db="EMBL/GenBank/DDBJ databases">
        <authorList>
            <person name="Chen W.-M."/>
        </authorList>
    </citation>
    <scope>NUCLEOTIDE SEQUENCE [LARGE SCALE GENOMIC DNA]</scope>
    <source>
        <strain evidence="11 12">HPM-16</strain>
    </source>
</reference>
<dbReference type="PIRSF" id="PIRSF039093">
    <property type="entry name" value="HslV"/>
    <property type="match status" value="1"/>
</dbReference>
<evidence type="ECO:0000256" key="2">
    <source>
        <dbReference type="ARBA" id="ARBA00006053"/>
    </source>
</evidence>
<keyword evidence="3 10" id="KW-0963">Cytoplasm</keyword>
<dbReference type="PANTHER" id="PTHR32194:SF0">
    <property type="entry name" value="ATP-DEPENDENT PROTEASE SUBUNIT HSLV"/>
    <property type="match status" value="1"/>
</dbReference>
<dbReference type="GO" id="GO:0051603">
    <property type="term" value="P:proteolysis involved in protein catabolic process"/>
    <property type="evidence" value="ECO:0007669"/>
    <property type="project" value="InterPro"/>
</dbReference>
<feature type="binding site" evidence="10">
    <location>
        <position position="163"/>
    </location>
    <ligand>
        <name>Na(+)</name>
        <dbReference type="ChEBI" id="CHEBI:29101"/>
    </ligand>
</feature>
<comment type="caution">
    <text evidence="11">The sequence shown here is derived from an EMBL/GenBank/DDBJ whole genome shotgun (WGS) entry which is preliminary data.</text>
</comment>
<keyword evidence="5 10" id="KW-0645">Protease</keyword>
<dbReference type="EMBL" id="SACQ01000002">
    <property type="protein sequence ID" value="RVU31472.1"/>
    <property type="molecule type" value="Genomic_DNA"/>
</dbReference>
<sequence>MTTIVSVRRGDQVVVGGDGQVSLGNTVMKGTAKKVNVLPKHNVITGFAGSTADAITLRDLFEQQLDKHQGNIVNSVIHLAREWRGDRVLRRLEALMLVANEEKTYLISGSGDVIEPEDGVIAIGSGGNFALAAAKALVNNTELSAEDVVRKSLDIAAEICVFTNHNLTIETLPNKA</sequence>